<dbReference type="STRING" id="1255658.FM114_02045"/>
<dbReference type="PROSITE" id="PS50847">
    <property type="entry name" value="GRAM_POS_ANCHORING"/>
    <property type="match status" value="1"/>
</dbReference>
<keyword evidence="4" id="KW-0572">Peptidoglycan-anchor</keyword>
<keyword evidence="6" id="KW-0472">Membrane</keyword>
<gene>
    <name evidence="8" type="ORF">FM114_02045</name>
</gene>
<keyword evidence="6" id="KW-1133">Transmembrane helix</keyword>
<evidence type="ECO:0000256" key="2">
    <source>
        <dbReference type="ARBA" id="ARBA00022525"/>
    </source>
</evidence>
<evidence type="ECO:0000313" key="8">
    <source>
        <dbReference type="EMBL" id="SJN19570.1"/>
    </source>
</evidence>
<dbReference type="RefSeq" id="WP_094763531.1">
    <property type="nucleotide sequence ID" value="NZ_FUKQ01000007.1"/>
</dbReference>
<dbReference type="Proteomes" id="UP000188342">
    <property type="component" value="Unassembled WGS sequence"/>
</dbReference>
<dbReference type="EMBL" id="FUKQ01000007">
    <property type="protein sequence ID" value="SJN19570.1"/>
    <property type="molecule type" value="Genomic_DNA"/>
</dbReference>
<evidence type="ECO:0000313" key="9">
    <source>
        <dbReference type="Proteomes" id="UP000188342"/>
    </source>
</evidence>
<organism evidence="8 9">
    <name type="scientific">Luteococcus japonicus LSP_Lj1</name>
    <dbReference type="NCBI Taxonomy" id="1255658"/>
    <lineage>
        <taxon>Bacteria</taxon>
        <taxon>Bacillati</taxon>
        <taxon>Actinomycetota</taxon>
        <taxon>Actinomycetes</taxon>
        <taxon>Propionibacteriales</taxon>
        <taxon>Propionibacteriaceae</taxon>
        <taxon>Luteococcus</taxon>
    </lineage>
</organism>
<proteinExistence type="predicted"/>
<evidence type="ECO:0000256" key="3">
    <source>
        <dbReference type="ARBA" id="ARBA00022729"/>
    </source>
</evidence>
<keyword evidence="9" id="KW-1185">Reference proteome</keyword>
<keyword evidence="2" id="KW-0964">Secreted</keyword>
<evidence type="ECO:0000256" key="5">
    <source>
        <dbReference type="SAM" id="MobiDB-lite"/>
    </source>
</evidence>
<feature type="domain" description="Gram-positive cocci surface proteins LPxTG" evidence="7">
    <location>
        <begin position="39"/>
        <end position="72"/>
    </location>
</feature>
<reference evidence="8 9" key="1">
    <citation type="submission" date="2017-02" db="EMBL/GenBank/DDBJ databases">
        <authorList>
            <person name="Peterson S.W."/>
        </authorList>
    </citation>
    <scope>NUCLEOTIDE SEQUENCE [LARGE SCALE GENOMIC DNA]</scope>
    <source>
        <strain evidence="8 9">LSP_Lj1</strain>
    </source>
</reference>
<feature type="transmembrane region" description="Helical" evidence="6">
    <location>
        <begin position="46"/>
        <end position="67"/>
    </location>
</feature>
<feature type="region of interest" description="Disordered" evidence="5">
    <location>
        <begin position="1"/>
        <end position="41"/>
    </location>
</feature>
<evidence type="ECO:0000256" key="4">
    <source>
        <dbReference type="ARBA" id="ARBA00023088"/>
    </source>
</evidence>
<keyword evidence="6" id="KW-0812">Transmembrane</keyword>
<keyword evidence="1" id="KW-0134">Cell wall</keyword>
<evidence type="ECO:0000256" key="6">
    <source>
        <dbReference type="SAM" id="Phobius"/>
    </source>
</evidence>
<feature type="compositionally biased region" description="Polar residues" evidence="5">
    <location>
        <begin position="20"/>
        <end position="38"/>
    </location>
</feature>
<evidence type="ECO:0000256" key="1">
    <source>
        <dbReference type="ARBA" id="ARBA00022512"/>
    </source>
</evidence>
<evidence type="ECO:0000259" key="7">
    <source>
        <dbReference type="PROSITE" id="PS50847"/>
    </source>
</evidence>
<dbReference type="AlphaFoldDB" id="A0A1R4IIC9"/>
<dbReference type="InterPro" id="IPR019931">
    <property type="entry name" value="LPXTG_anchor"/>
</dbReference>
<protein>
    <recommendedName>
        <fullName evidence="7">Gram-positive cocci surface proteins LPxTG domain-containing protein</fullName>
    </recommendedName>
</protein>
<sequence>MPQADDEAPAKNVPAGKAPETSTPKSEQAPQRSVSSRMLPNMGNDLTVGGLLAGLGLIVAGATTLVIGRKRK</sequence>
<accession>A0A1R4IIC9</accession>
<keyword evidence="3" id="KW-0732">Signal</keyword>
<name>A0A1R4IIC9_9ACTN</name>